<protein>
    <recommendedName>
        <fullName evidence="6">Cyclin C-terminal domain-containing protein</fullName>
    </recommendedName>
</protein>
<dbReference type="SMART" id="SM00385">
    <property type="entry name" value="CYCLIN"/>
    <property type="match status" value="1"/>
</dbReference>
<accession>A0A7N0UVL9</accession>
<reference evidence="4" key="1">
    <citation type="submission" date="2021-01" db="UniProtKB">
        <authorList>
            <consortium name="EnsemblPlants"/>
        </authorList>
    </citation>
    <scope>IDENTIFICATION</scope>
</reference>
<feature type="domain" description="Cyclin-like" evidence="2">
    <location>
        <begin position="21"/>
        <end position="104"/>
    </location>
</feature>
<dbReference type="SMART" id="SM01332">
    <property type="entry name" value="Cyclin_C"/>
    <property type="match status" value="1"/>
</dbReference>
<dbReference type="InterPro" id="IPR036915">
    <property type="entry name" value="Cyclin-like_sf"/>
</dbReference>
<evidence type="ECO:0000259" key="3">
    <source>
        <dbReference type="SMART" id="SM01332"/>
    </source>
</evidence>
<evidence type="ECO:0008006" key="6">
    <source>
        <dbReference type="Google" id="ProtNLM"/>
    </source>
</evidence>
<keyword evidence="1" id="KW-0812">Transmembrane</keyword>
<evidence type="ECO:0000259" key="2">
    <source>
        <dbReference type="SMART" id="SM00385"/>
    </source>
</evidence>
<evidence type="ECO:0000313" key="5">
    <source>
        <dbReference type="Proteomes" id="UP000594263"/>
    </source>
</evidence>
<sequence length="156" mass="17593">MEEKTILGHLEWALTVATPYVFVIRFIKVSLANKKMEQMAHFPSEPGMMRYGVAVMFCPSLVAASTVYAARCTLKKTPAWDATLQLYIGFSEARLLDYAKLLIGLLQQPITSVLKPRESRCCAAIHKDCVEHLLKLSGGEMDDHCLDVIKFFFLIH</sequence>
<proteinExistence type="predicted"/>
<dbReference type="Pfam" id="PF02984">
    <property type="entry name" value="Cyclin_C"/>
    <property type="match status" value="1"/>
</dbReference>
<dbReference type="Proteomes" id="UP000594263">
    <property type="component" value="Unplaced"/>
</dbReference>
<feature type="transmembrane region" description="Helical" evidence="1">
    <location>
        <begin position="48"/>
        <end position="70"/>
    </location>
</feature>
<dbReference type="InterPro" id="IPR013763">
    <property type="entry name" value="Cyclin-like_dom"/>
</dbReference>
<evidence type="ECO:0000256" key="1">
    <source>
        <dbReference type="SAM" id="Phobius"/>
    </source>
</evidence>
<keyword evidence="1" id="KW-1133">Transmembrane helix</keyword>
<dbReference type="EnsemblPlants" id="Kaladp0085s0046.1.v1.1">
    <property type="protein sequence ID" value="Kaladp0085s0046.1.v1.1.CDS.1"/>
    <property type="gene ID" value="Kaladp0085s0046.v1.1"/>
</dbReference>
<dbReference type="SUPFAM" id="SSF47954">
    <property type="entry name" value="Cyclin-like"/>
    <property type="match status" value="1"/>
</dbReference>
<name>A0A7N0UVL9_KALFE</name>
<dbReference type="AlphaFoldDB" id="A0A7N0UVL9"/>
<dbReference type="Gene3D" id="1.10.472.10">
    <property type="entry name" value="Cyclin-like"/>
    <property type="match status" value="1"/>
</dbReference>
<feature type="transmembrane region" description="Helical" evidence="1">
    <location>
        <begin position="6"/>
        <end position="27"/>
    </location>
</feature>
<dbReference type="Gramene" id="Kaladp0085s0046.1.v1.1">
    <property type="protein sequence ID" value="Kaladp0085s0046.1.v1.1.CDS.1"/>
    <property type="gene ID" value="Kaladp0085s0046.v1.1"/>
</dbReference>
<organism evidence="4 5">
    <name type="scientific">Kalanchoe fedtschenkoi</name>
    <name type="common">Lavender scallops</name>
    <name type="synonym">South American air plant</name>
    <dbReference type="NCBI Taxonomy" id="63787"/>
    <lineage>
        <taxon>Eukaryota</taxon>
        <taxon>Viridiplantae</taxon>
        <taxon>Streptophyta</taxon>
        <taxon>Embryophyta</taxon>
        <taxon>Tracheophyta</taxon>
        <taxon>Spermatophyta</taxon>
        <taxon>Magnoliopsida</taxon>
        <taxon>eudicotyledons</taxon>
        <taxon>Gunneridae</taxon>
        <taxon>Pentapetalae</taxon>
        <taxon>Saxifragales</taxon>
        <taxon>Crassulaceae</taxon>
        <taxon>Kalanchoe</taxon>
    </lineage>
</organism>
<keyword evidence="5" id="KW-1185">Reference proteome</keyword>
<feature type="domain" description="Cyclin C-terminal" evidence="3">
    <location>
        <begin position="17"/>
        <end position="129"/>
    </location>
</feature>
<dbReference type="InterPro" id="IPR004367">
    <property type="entry name" value="Cyclin_C-dom"/>
</dbReference>
<keyword evidence="1" id="KW-0472">Membrane</keyword>
<evidence type="ECO:0000313" key="4">
    <source>
        <dbReference type="EnsemblPlants" id="Kaladp0085s0046.1.v1.1.CDS.1"/>
    </source>
</evidence>